<dbReference type="PATRIC" id="fig|1088869.3.peg.609"/>
<evidence type="ECO:0000259" key="2">
    <source>
        <dbReference type="PROSITE" id="PS50828"/>
    </source>
</evidence>
<dbReference type="AlphaFoldDB" id="G6XGI4"/>
<dbReference type="SUPFAM" id="SSF160443">
    <property type="entry name" value="SMR domain-like"/>
    <property type="match status" value="1"/>
</dbReference>
<dbReference type="PANTHER" id="PTHR35562">
    <property type="entry name" value="DNA ENDONUCLEASE SMRA-RELATED"/>
    <property type="match status" value="1"/>
</dbReference>
<evidence type="ECO:0000313" key="3">
    <source>
        <dbReference type="EMBL" id="EHH69292.1"/>
    </source>
</evidence>
<sequence length="222" mass="25104">MPQKPLHAVHVLRFRRQGNIWAGGADSVAKRVLREEEAALWQMVVRDIAPLYPALPQLPPPEKPAPQKEDRAVPPANRLPPVTPPPPDGASFAAMLRKPVVRARHRPQDLAVGARAPGLDDTTWKRLSRGRLKVDARLDLHGYVVQEAFERLHDFMHRARMRNWRCVEVVTGLGSGQTSGLIRRELPLWLQRSDLRPMVLAVVHPHAANHGSVRILLRTRHR</sequence>
<accession>G6XGI4</accession>
<comment type="caution">
    <text evidence="3">The sequence shown here is derived from an EMBL/GenBank/DDBJ whole genome shotgun (WGS) entry which is preliminary data.</text>
</comment>
<evidence type="ECO:0000256" key="1">
    <source>
        <dbReference type="SAM" id="MobiDB-lite"/>
    </source>
</evidence>
<proteinExistence type="predicted"/>
<dbReference type="RefSeq" id="WP_008850749.1">
    <property type="nucleotide sequence ID" value="NZ_AGQV01000001.1"/>
</dbReference>
<feature type="region of interest" description="Disordered" evidence="1">
    <location>
        <begin position="56"/>
        <end position="88"/>
    </location>
</feature>
<gene>
    <name evidence="3" type="ORF">GMO_05990</name>
</gene>
<dbReference type="PANTHER" id="PTHR35562:SF2">
    <property type="entry name" value="DNA ENDONUCLEASE SMRA-RELATED"/>
    <property type="match status" value="1"/>
</dbReference>
<dbReference type="InterPro" id="IPR036063">
    <property type="entry name" value="Smr_dom_sf"/>
</dbReference>
<dbReference type="Pfam" id="PF01713">
    <property type="entry name" value="Smr"/>
    <property type="match status" value="1"/>
</dbReference>
<dbReference type="eggNOG" id="COG2840">
    <property type="taxonomic scope" value="Bacteria"/>
</dbReference>
<feature type="compositionally biased region" description="Pro residues" evidence="1">
    <location>
        <begin position="77"/>
        <end position="88"/>
    </location>
</feature>
<keyword evidence="4" id="KW-1185">Reference proteome</keyword>
<reference evidence="3 4" key="1">
    <citation type="submission" date="2011-10" db="EMBL/GenBank/DDBJ databases">
        <title>Genome sequence of Gluconobacter morbifer G707, isolated from Drosophila gut.</title>
        <authorList>
            <person name="Lee W.-J."/>
            <person name="Kim E.-K."/>
        </authorList>
    </citation>
    <scope>NUCLEOTIDE SEQUENCE [LARGE SCALE GENOMIC DNA]</scope>
    <source>
        <strain evidence="3 4">G707</strain>
    </source>
</reference>
<feature type="domain" description="Smr" evidence="2">
    <location>
        <begin position="138"/>
        <end position="218"/>
    </location>
</feature>
<dbReference type="Gene3D" id="3.30.1370.110">
    <property type="match status" value="1"/>
</dbReference>
<dbReference type="InterPro" id="IPR002625">
    <property type="entry name" value="Smr_dom"/>
</dbReference>
<evidence type="ECO:0000313" key="4">
    <source>
        <dbReference type="Proteomes" id="UP000004949"/>
    </source>
</evidence>
<dbReference type="Proteomes" id="UP000004949">
    <property type="component" value="Unassembled WGS sequence"/>
</dbReference>
<name>G6XGI4_9PROT</name>
<dbReference type="EMBL" id="AGQV01000001">
    <property type="protein sequence ID" value="EHH69292.1"/>
    <property type="molecule type" value="Genomic_DNA"/>
</dbReference>
<organism evidence="3 4">
    <name type="scientific">Gluconobacter morbifer G707</name>
    <dbReference type="NCBI Taxonomy" id="1088869"/>
    <lineage>
        <taxon>Bacteria</taxon>
        <taxon>Pseudomonadati</taxon>
        <taxon>Pseudomonadota</taxon>
        <taxon>Alphaproteobacteria</taxon>
        <taxon>Acetobacterales</taxon>
        <taxon>Acetobacteraceae</taxon>
        <taxon>Gluconobacter</taxon>
    </lineage>
</organism>
<protein>
    <submittedName>
        <fullName evidence="3">SMR/MUTS family protein</fullName>
    </submittedName>
</protein>
<dbReference type="STRING" id="1088869.GMO_05990"/>
<dbReference type="PROSITE" id="PS50828">
    <property type="entry name" value="SMR"/>
    <property type="match status" value="1"/>
</dbReference>